<feature type="compositionally biased region" description="Low complexity" evidence="1">
    <location>
        <begin position="126"/>
        <end position="140"/>
    </location>
</feature>
<proteinExistence type="predicted"/>
<accession>A0A9P3H903</accession>
<keyword evidence="3" id="KW-1185">Reference proteome</keyword>
<dbReference type="EMBL" id="BQFW01000006">
    <property type="protein sequence ID" value="GJJ72396.1"/>
    <property type="molecule type" value="Genomic_DNA"/>
</dbReference>
<feature type="region of interest" description="Disordered" evidence="1">
    <location>
        <begin position="290"/>
        <end position="360"/>
    </location>
</feature>
<feature type="region of interest" description="Disordered" evidence="1">
    <location>
        <begin position="373"/>
        <end position="392"/>
    </location>
</feature>
<dbReference type="OrthoDB" id="2351940at2759"/>
<evidence type="ECO:0000313" key="2">
    <source>
        <dbReference type="EMBL" id="GJJ72396.1"/>
    </source>
</evidence>
<sequence>MPVPVSTPESFVAGSLRSTSIANGNLSTNGSSGGDAWFQTQTLDSPPTRRWGRLQRRSPIDTSSVGVHRHQHLHHPHNHYSPRTRYISSFAPTNHPNSRIERQFLSQERQYQNSSSPRRSFDHEYSPSSSASSLYPQRPSQLHDHGTVLFSTLVSTSATPGSASFGAAATTPNLTSTAAQSLPGNTPFQMESSEPVESISTYLSSQSRMVERQYPHSAYPLHRASTAAAPVLEGFAPENTVLSSTPMQRSLTHHPAMPAFTSSINSSNNDGFSQASIVSAASDPSSASVSVISSLSSPSPSPLPSNRSITTAAASTTRTTTVNDADRSSESTSARVHEDRDLEVLNPALGSSPVSRHRNESLISSNRSLAVSHVDLNGNGDDSNDDDDDDSVTMTMEIDRGAVARSASQVDDRIHFRLLNPRFSSSSSLRHDDDLGTDSPPLSNHNGELQYIVTQDSDDDTDLSMADITDDLDFIQYRRAGNYHSMFDDDGDEFAAVVIPRHLSHPTLIEEEDEEITSEDDDDGIEEVIQSRRHYVPAPYTPHSPSSPSPTPLERPQHAPLSPRSAAALTAMFSGSRSSSWPHNVINSSITPDLIALSRSSYHEYDSNPSFRRPSLPYPERHTPLVRQNSIHGVHGQYAQSGTNTLFRPRSTSMTLDGLRGTDFQHRESMDFRTCGEEIISATSVEFSGDVRPLKFELCYSDGGEFNASHSVDNVLRNDASVYCSRRSTNINICLKLAESSQTCVLTQFRAKAPTAGFTAPCKEGLIFISHEPIPLEKTTFFDNMTRERYEEYIEIINQGSSFDQMLQRLGASADALVPAAFFRLEGPDESCSLDFLPNRSGRYVLIKLLRSRCTNSLQPPENIDLQYLGLIGFTGTRSFSSGGLL</sequence>
<protein>
    <submittedName>
        <fullName evidence="2">Uncharacterized protein</fullName>
    </submittedName>
</protein>
<feature type="compositionally biased region" description="Basic and acidic residues" evidence="1">
    <location>
        <begin position="324"/>
        <end position="343"/>
    </location>
</feature>
<reference evidence="2" key="1">
    <citation type="submission" date="2021-11" db="EMBL/GenBank/DDBJ databases">
        <authorList>
            <person name="Herlambang A."/>
            <person name="Guo Y."/>
            <person name="Takashima Y."/>
            <person name="Nishizawa T."/>
        </authorList>
    </citation>
    <scope>NUCLEOTIDE SEQUENCE</scope>
    <source>
        <strain evidence="2">E1425</strain>
    </source>
</reference>
<feature type="compositionally biased region" description="Basic residues" evidence="1">
    <location>
        <begin position="67"/>
        <end position="82"/>
    </location>
</feature>
<evidence type="ECO:0000256" key="1">
    <source>
        <dbReference type="SAM" id="MobiDB-lite"/>
    </source>
</evidence>
<feature type="compositionally biased region" description="Polar residues" evidence="1">
    <location>
        <begin position="104"/>
        <end position="118"/>
    </location>
</feature>
<dbReference type="Proteomes" id="UP000827284">
    <property type="component" value="Unassembled WGS sequence"/>
</dbReference>
<feature type="region of interest" description="Disordered" evidence="1">
    <location>
        <begin position="425"/>
        <end position="446"/>
    </location>
</feature>
<evidence type="ECO:0000313" key="3">
    <source>
        <dbReference type="Proteomes" id="UP000827284"/>
    </source>
</evidence>
<comment type="caution">
    <text evidence="2">The sequence shown here is derived from an EMBL/GenBank/DDBJ whole genome shotgun (WGS) entry which is preliminary data.</text>
</comment>
<reference evidence="2" key="2">
    <citation type="journal article" date="2022" name="Microbiol. Resour. Announc.">
        <title>Whole-Genome Sequence of Entomortierella parvispora E1425, a Mucoromycotan Fungus Associated with Burkholderiaceae-Related Endosymbiotic Bacteria.</title>
        <authorList>
            <person name="Herlambang A."/>
            <person name="Guo Y."/>
            <person name="Takashima Y."/>
            <person name="Narisawa K."/>
            <person name="Ohta H."/>
            <person name="Nishizawa T."/>
        </authorList>
    </citation>
    <scope>NUCLEOTIDE SEQUENCE</scope>
    <source>
        <strain evidence="2">E1425</strain>
    </source>
</reference>
<dbReference type="AlphaFoldDB" id="A0A9P3H903"/>
<feature type="compositionally biased region" description="Polar residues" evidence="1">
    <location>
        <begin position="86"/>
        <end position="97"/>
    </location>
</feature>
<gene>
    <name evidence="2" type="ORF">EMPS_04753</name>
</gene>
<feature type="compositionally biased region" description="Acidic residues" evidence="1">
    <location>
        <begin position="382"/>
        <end position="391"/>
    </location>
</feature>
<feature type="region of interest" description="Disordered" evidence="1">
    <location>
        <begin position="176"/>
        <end position="195"/>
    </location>
</feature>
<feature type="region of interest" description="Disordered" evidence="1">
    <location>
        <begin position="534"/>
        <end position="565"/>
    </location>
</feature>
<feature type="region of interest" description="Disordered" evidence="1">
    <location>
        <begin position="23"/>
        <end position="142"/>
    </location>
</feature>
<organism evidence="2 3">
    <name type="scientific">Entomortierella parvispora</name>
    <dbReference type="NCBI Taxonomy" id="205924"/>
    <lineage>
        <taxon>Eukaryota</taxon>
        <taxon>Fungi</taxon>
        <taxon>Fungi incertae sedis</taxon>
        <taxon>Mucoromycota</taxon>
        <taxon>Mortierellomycotina</taxon>
        <taxon>Mortierellomycetes</taxon>
        <taxon>Mortierellales</taxon>
        <taxon>Mortierellaceae</taxon>
        <taxon>Entomortierella</taxon>
    </lineage>
</organism>
<feature type="compositionally biased region" description="Pro residues" evidence="1">
    <location>
        <begin position="539"/>
        <end position="553"/>
    </location>
</feature>
<feature type="compositionally biased region" description="Low complexity" evidence="1">
    <location>
        <begin position="310"/>
        <end position="321"/>
    </location>
</feature>
<name>A0A9P3H903_9FUNG</name>
<feature type="compositionally biased region" description="Polar residues" evidence="1">
    <location>
        <begin position="176"/>
        <end position="192"/>
    </location>
</feature>